<protein>
    <submittedName>
        <fullName evidence="3">Uncharacterized protein</fullName>
    </submittedName>
</protein>
<feature type="transmembrane region" description="Helical" evidence="2">
    <location>
        <begin position="594"/>
        <end position="613"/>
    </location>
</feature>
<evidence type="ECO:0000256" key="1">
    <source>
        <dbReference type="SAM" id="Coils"/>
    </source>
</evidence>
<keyword evidence="2" id="KW-0472">Membrane</keyword>
<dbReference type="Gene3D" id="3.40.50.300">
    <property type="entry name" value="P-loop containing nucleotide triphosphate hydrolases"/>
    <property type="match status" value="1"/>
</dbReference>
<dbReference type="Gene3D" id="1.25.40.20">
    <property type="entry name" value="Ankyrin repeat-containing domain"/>
    <property type="match status" value="1"/>
</dbReference>
<gene>
    <name evidence="3" type="ORF">CHIRRI_LOCUS2956</name>
</gene>
<dbReference type="Proteomes" id="UP001153620">
    <property type="component" value="Chromosome 1"/>
</dbReference>
<reference evidence="3" key="1">
    <citation type="submission" date="2022-01" db="EMBL/GenBank/DDBJ databases">
        <authorList>
            <person name="King R."/>
        </authorList>
    </citation>
    <scope>NUCLEOTIDE SEQUENCE</scope>
</reference>
<dbReference type="SUPFAM" id="SSF48403">
    <property type="entry name" value="Ankyrin repeat"/>
    <property type="match status" value="1"/>
</dbReference>
<proteinExistence type="predicted"/>
<evidence type="ECO:0000313" key="3">
    <source>
        <dbReference type="EMBL" id="CAG9800002.1"/>
    </source>
</evidence>
<keyword evidence="4" id="KW-1185">Reference proteome</keyword>
<organism evidence="3 4">
    <name type="scientific">Chironomus riparius</name>
    <dbReference type="NCBI Taxonomy" id="315576"/>
    <lineage>
        <taxon>Eukaryota</taxon>
        <taxon>Metazoa</taxon>
        <taxon>Ecdysozoa</taxon>
        <taxon>Arthropoda</taxon>
        <taxon>Hexapoda</taxon>
        <taxon>Insecta</taxon>
        <taxon>Pterygota</taxon>
        <taxon>Neoptera</taxon>
        <taxon>Endopterygota</taxon>
        <taxon>Diptera</taxon>
        <taxon>Nematocera</taxon>
        <taxon>Chironomoidea</taxon>
        <taxon>Chironomidae</taxon>
        <taxon>Chironominae</taxon>
        <taxon>Chironomus</taxon>
    </lineage>
</organism>
<feature type="coiled-coil region" evidence="1">
    <location>
        <begin position="910"/>
        <end position="937"/>
    </location>
</feature>
<dbReference type="InterPro" id="IPR027417">
    <property type="entry name" value="P-loop_NTPase"/>
</dbReference>
<dbReference type="InterPro" id="IPR036770">
    <property type="entry name" value="Ankyrin_rpt-contain_sf"/>
</dbReference>
<evidence type="ECO:0000313" key="4">
    <source>
        <dbReference type="Proteomes" id="UP001153620"/>
    </source>
</evidence>
<reference evidence="3" key="2">
    <citation type="submission" date="2022-10" db="EMBL/GenBank/DDBJ databases">
        <authorList>
            <consortium name="ENA_rothamsted_submissions"/>
            <consortium name="culmorum"/>
            <person name="King R."/>
        </authorList>
    </citation>
    <scope>NUCLEOTIDE SEQUENCE</scope>
</reference>
<keyword evidence="2" id="KW-1133">Transmembrane helix</keyword>
<keyword evidence="2" id="KW-0812">Transmembrane</keyword>
<evidence type="ECO:0000256" key="2">
    <source>
        <dbReference type="SAM" id="Phobius"/>
    </source>
</evidence>
<name>A0A9N9RN41_9DIPT</name>
<keyword evidence="1" id="KW-0175">Coiled coil</keyword>
<sequence length="1541" mass="181717">MDLRNFLSWFSDFQYFRLFDNDKIVKTNDLELVCLSNSNFDAGLSSELTTVDNCESIDNIFNYFESPKLSNLLKVNDKVYLFKLQVKEALNSAELCKLANKFVINSVVILLSTENETRFYLYWKSNKIQHFLIFKIYKGYDFMNNLQLFEFIATFLGNSLRSGHLGLHNQVQIHPESNSYELHLLADHRNYNLLLIAAEMGNAYVANFILDGGISTEVNDMNAQTLAWNGRHFEIVFELLKSNHKFPDSINIEECPDSIKEFAQISHELNEAMILRNTERVLEIVSNNRKMKHFYNLENESALAFALRNKLFDIYRLLISENIKFGPHEKFSEIKDSMRQSDKEQLREIHYKESKFLPENHMHVLLSNSRLGHGTIETEKKYEIIQKAFEVLNENPLIQVILMIVAASRNFRIIFDFNCDSVEVMDPTANETTRGLFYSTGRIYVAVKKLLNESTKYDALGTLAHEMCHYAVNLVYKNLAKPYSLGDDEAKIEFENILTLCKGSCSEEEIIELVFNCYPHNMQHAELIVRVPHLIMLYFNDQNKFEEVRKIFIKLFEVFEQKVIPDMKEALPNIETKAEFEVQTKNRKIRNLKLISIIGGLLAIIIIISGFFITRSIFYKPTYKFSTLSNSDKLKIATAPIDYKNVRLEFYDLFPKSSKVYEKLTSDHISNMLKGNKPLNLSDSSAFYFHNFIYHNWKILSENLKQKVLNSNFTFQNQTIKFGDVSQVVLESLSSQQIVDVLDNKALVVQKMPTFDTKFYIERNFFDEMIYEIYFKFMVYVNDGEVDKRCNYSMKKNMTFEDFYQNYSNYDDIEGDYDEMILDITDRTEFRKCKSSGFKLKDIRKSKVVDKLLDHKLDFNKLLEETLKTRFFILSAKSGAGKTVTFQKFTTKIKERFPTFWVSLINFNNLKDGDKEHESLEDVIRFLEKNLNLSSNNEFERKLFNNLFTSNKTILLWDGIKEHSPLERIQTVDNVLKKIWLKTGNIQFLSVGNDDNYLDNSNKYGNMFSSKTYIFVPLEFSNEILLQNFDSNKSAVSFIEKNRNLKNVINMVEDHDKASLIKMIAELMSNGKSNVEIETVYEIYESFLTMKIDLWIKSDFERMQFKNWTNILINTLQENALNKLSKSFTFVMNKEKYIKRKSRFPNAPRNHTIDDFLSIGILNNERKFINNLFAEFLVAKLTIDKIYNLNELDNSTIEELDLRLRIFCGSFENEQIFYFIDSYLQRKQKAGKFNSKLSKLIKTKYRRLLENLFEVNRMQLMPILLNFFSKDHELLIDILKINQDKTFYTELFNYARYDPNYRLYYYEVDLEFIKYSTKPYLNETEMQKFLYGTNQKGIMLFSLYCFHKNENSGSRILKKTPYNLEKNLLKSKNPNLVFEAIVKNLTINEYKELLLSRTILKPVNVLTKEIYILDQKMLKIIYEKLTIQEQKEWLIDALPTVLLTENKIFPEMFLTKITKIFSNSEIFKVFQDNQILQITLYYNFKYKNFDMIWDFFTYHTTKNEQKLILSQEVEIECTDEFKLRQIAFPSLRDDDTAVEAS</sequence>
<dbReference type="EMBL" id="OU895877">
    <property type="protein sequence ID" value="CAG9800002.1"/>
    <property type="molecule type" value="Genomic_DNA"/>
</dbReference>
<accession>A0A9N9RN41</accession>
<dbReference type="OrthoDB" id="7739966at2759"/>